<dbReference type="GO" id="GO:0006696">
    <property type="term" value="P:ergosterol biosynthetic process"/>
    <property type="evidence" value="ECO:0007669"/>
    <property type="project" value="TreeGrafter"/>
</dbReference>
<protein>
    <recommendedName>
        <fullName evidence="13">Delta(14)-sterol reductase</fullName>
    </recommendedName>
    <alternativeName>
        <fullName evidence="13">C-14 sterol reductase</fullName>
    </alternativeName>
    <alternativeName>
        <fullName evidence="13">Sterol C14-reductase</fullName>
    </alternativeName>
</protein>
<comment type="caution">
    <text evidence="14">The sequence shown here is derived from an EMBL/GenBank/DDBJ whole genome shotgun (WGS) entry which is preliminary data.</text>
</comment>
<dbReference type="PANTHER" id="PTHR21257">
    <property type="entry name" value="DELTA(14)-STEROL REDUCTASE"/>
    <property type="match status" value="1"/>
</dbReference>
<sequence length="485" mass="54157">MAKTKKQAAQAPQHGYEFGGPLGAAAITFGLPTLLTVFAFACNDVSGCPAPSLLHPKSLDLEALKQEVGWPEDGIWGLASWKAMGATLAYYLFSAILYRLLPGTEVEGVELSSGGRLKYKFNALASSMFTLVICAAGTYTQGADFPVWTFLADNYVQILTSNIILAFALAIYVYVSSFSVKPGNHEHRELAAGGHTGNMMYDFYIGRELNPRITIPLIGEIDIKEFIEVRPGLLGWILLNCAFVAKQYRLYGYVTDSIVFITVIQAIYVLDCHFMEPAILTTMDITTDGLGYMLCFGNIVWVPFMYTQQTRYLSTHPQRMGTAGIIGIGAILLTGFAIFRLSNLQKNIFRTNPNDPRVAHLKYMETKAGTRLLISGWWGIARHINYLGDWLQAWPYSLPTGMAGYQILSAGTNAAGAVTMLDGREVVPGEARGWGIVFTYFYVVYFAVLLIHRDGRDDEKCRRKYGEDWEKYKKIVRWRIVPYVY</sequence>
<dbReference type="PROSITE" id="PS01017">
    <property type="entry name" value="STEROL_REDUCT_1"/>
    <property type="match status" value="1"/>
</dbReference>
<keyword evidence="11 13" id="KW-1207">Sterol metabolism</keyword>
<evidence type="ECO:0000313" key="15">
    <source>
        <dbReference type="Proteomes" id="UP001239445"/>
    </source>
</evidence>
<evidence type="ECO:0000313" key="14">
    <source>
        <dbReference type="EMBL" id="KAK1756289.1"/>
    </source>
</evidence>
<keyword evidence="5 13" id="KW-0752">Steroid biosynthesis</keyword>
<feature type="transmembrane region" description="Helical" evidence="13">
    <location>
        <begin position="290"/>
        <end position="308"/>
    </location>
</feature>
<comment type="similarity">
    <text evidence="2 13">Belongs to the ERG4/ERG24 family.</text>
</comment>
<evidence type="ECO:0000256" key="1">
    <source>
        <dbReference type="ARBA" id="ARBA00004141"/>
    </source>
</evidence>
<evidence type="ECO:0000256" key="7">
    <source>
        <dbReference type="ARBA" id="ARBA00023002"/>
    </source>
</evidence>
<name>A0AAJ0BFI9_9PEZI</name>
<dbReference type="InterPro" id="IPR018083">
    <property type="entry name" value="Sterol_reductase_CS"/>
</dbReference>
<dbReference type="InterPro" id="IPR001171">
    <property type="entry name" value="ERG24_DHCR-like"/>
</dbReference>
<evidence type="ECO:0000256" key="12">
    <source>
        <dbReference type="ARBA" id="ARBA00023221"/>
    </source>
</evidence>
<keyword evidence="15" id="KW-1185">Reference proteome</keyword>
<dbReference type="Proteomes" id="UP001239445">
    <property type="component" value="Unassembled WGS sequence"/>
</dbReference>
<evidence type="ECO:0000256" key="4">
    <source>
        <dbReference type="ARBA" id="ARBA00022692"/>
    </source>
</evidence>
<evidence type="ECO:0000256" key="5">
    <source>
        <dbReference type="ARBA" id="ARBA00022955"/>
    </source>
</evidence>
<organism evidence="14 15">
    <name type="scientific">Echria macrotheca</name>
    <dbReference type="NCBI Taxonomy" id="438768"/>
    <lineage>
        <taxon>Eukaryota</taxon>
        <taxon>Fungi</taxon>
        <taxon>Dikarya</taxon>
        <taxon>Ascomycota</taxon>
        <taxon>Pezizomycotina</taxon>
        <taxon>Sordariomycetes</taxon>
        <taxon>Sordariomycetidae</taxon>
        <taxon>Sordariales</taxon>
        <taxon>Schizotheciaceae</taxon>
        <taxon>Echria</taxon>
    </lineage>
</organism>
<gene>
    <name evidence="14" type="ORF">QBC47DRAFT_184290</name>
</gene>
<evidence type="ECO:0000256" key="2">
    <source>
        <dbReference type="ARBA" id="ARBA00005402"/>
    </source>
</evidence>
<dbReference type="GO" id="GO:0050613">
    <property type="term" value="F:Delta14-sterol reductase activity"/>
    <property type="evidence" value="ECO:0007669"/>
    <property type="project" value="TreeGrafter"/>
</dbReference>
<feature type="transmembrane region" description="Helical" evidence="13">
    <location>
        <begin position="433"/>
        <end position="452"/>
    </location>
</feature>
<dbReference type="GO" id="GO:0005789">
    <property type="term" value="C:endoplasmic reticulum membrane"/>
    <property type="evidence" value="ECO:0007669"/>
    <property type="project" value="TreeGrafter"/>
</dbReference>
<evidence type="ECO:0000256" key="9">
    <source>
        <dbReference type="ARBA" id="ARBA00023098"/>
    </source>
</evidence>
<dbReference type="Gene3D" id="1.20.120.1630">
    <property type="match status" value="1"/>
</dbReference>
<keyword evidence="6 13" id="KW-1133">Transmembrane helix</keyword>
<dbReference type="PROSITE" id="PS01018">
    <property type="entry name" value="STEROL_REDUCT_2"/>
    <property type="match status" value="1"/>
</dbReference>
<feature type="transmembrane region" description="Helical" evidence="13">
    <location>
        <begin position="250"/>
        <end position="270"/>
    </location>
</feature>
<proteinExistence type="inferred from homology"/>
<evidence type="ECO:0000256" key="13">
    <source>
        <dbReference type="RuleBase" id="RU369120"/>
    </source>
</evidence>
<evidence type="ECO:0000256" key="10">
    <source>
        <dbReference type="ARBA" id="ARBA00023136"/>
    </source>
</evidence>
<keyword evidence="9 13" id="KW-0443">Lipid metabolism</keyword>
<dbReference type="AlphaFoldDB" id="A0AAJ0BFI9"/>
<feature type="transmembrane region" description="Helical" evidence="13">
    <location>
        <begin position="21"/>
        <end position="41"/>
    </location>
</feature>
<feature type="transmembrane region" description="Helical" evidence="13">
    <location>
        <begin position="79"/>
        <end position="101"/>
    </location>
</feature>
<keyword evidence="10 13" id="KW-0472">Membrane</keyword>
<dbReference type="EMBL" id="MU839832">
    <property type="protein sequence ID" value="KAK1756289.1"/>
    <property type="molecule type" value="Genomic_DNA"/>
</dbReference>
<keyword evidence="8 13" id="KW-0756">Sterol biosynthesis</keyword>
<evidence type="ECO:0000256" key="6">
    <source>
        <dbReference type="ARBA" id="ARBA00022989"/>
    </source>
</evidence>
<dbReference type="Pfam" id="PF01222">
    <property type="entry name" value="ERG4_ERG24"/>
    <property type="match status" value="1"/>
</dbReference>
<keyword evidence="4 13" id="KW-0812">Transmembrane</keyword>
<dbReference type="PANTHER" id="PTHR21257:SF52">
    <property type="entry name" value="DELTA(14)-STEROL REDUCTASE TM7SF2"/>
    <property type="match status" value="1"/>
</dbReference>
<feature type="transmembrane region" description="Helical" evidence="13">
    <location>
        <begin position="320"/>
        <end position="339"/>
    </location>
</feature>
<keyword evidence="12 13" id="KW-0753">Steroid metabolism</keyword>
<feature type="transmembrane region" description="Helical" evidence="13">
    <location>
        <begin position="121"/>
        <end position="140"/>
    </location>
</feature>
<evidence type="ECO:0000256" key="3">
    <source>
        <dbReference type="ARBA" id="ARBA00022516"/>
    </source>
</evidence>
<keyword evidence="3 13" id="KW-0444">Lipid biosynthesis</keyword>
<comment type="subcellular location">
    <subcellularLocation>
        <location evidence="1">Membrane</location>
        <topology evidence="1">Multi-pass membrane protein</topology>
    </subcellularLocation>
</comment>
<reference evidence="14" key="1">
    <citation type="submission" date="2023-06" db="EMBL/GenBank/DDBJ databases">
        <title>Genome-scale phylogeny and comparative genomics of the fungal order Sordariales.</title>
        <authorList>
            <consortium name="Lawrence Berkeley National Laboratory"/>
            <person name="Hensen N."/>
            <person name="Bonometti L."/>
            <person name="Westerberg I."/>
            <person name="Brannstrom I.O."/>
            <person name="Guillou S."/>
            <person name="Cros-Aarteil S."/>
            <person name="Calhoun S."/>
            <person name="Haridas S."/>
            <person name="Kuo A."/>
            <person name="Mondo S."/>
            <person name="Pangilinan J."/>
            <person name="Riley R."/>
            <person name="Labutti K."/>
            <person name="Andreopoulos B."/>
            <person name="Lipzen A."/>
            <person name="Chen C."/>
            <person name="Yanf M."/>
            <person name="Daum C."/>
            <person name="Ng V."/>
            <person name="Clum A."/>
            <person name="Steindorff A."/>
            <person name="Ohm R."/>
            <person name="Martin F."/>
            <person name="Silar P."/>
            <person name="Natvig D."/>
            <person name="Lalanne C."/>
            <person name="Gautier V."/>
            <person name="Ament-Velasquez S.L."/>
            <person name="Kruys A."/>
            <person name="Hutchinson M.I."/>
            <person name="Powell A.J."/>
            <person name="Barry K."/>
            <person name="Miller A.N."/>
            <person name="Grigoriev I.V."/>
            <person name="Debuchy R."/>
            <person name="Gladieux P."/>
            <person name="Thoren M.H."/>
            <person name="Johannesson H."/>
        </authorList>
    </citation>
    <scope>NUCLEOTIDE SEQUENCE</scope>
    <source>
        <strain evidence="14">PSN4</strain>
    </source>
</reference>
<evidence type="ECO:0000256" key="11">
    <source>
        <dbReference type="ARBA" id="ARBA00023166"/>
    </source>
</evidence>
<evidence type="ECO:0000256" key="8">
    <source>
        <dbReference type="ARBA" id="ARBA00023011"/>
    </source>
</evidence>
<keyword evidence="7 13" id="KW-0560">Oxidoreductase</keyword>
<accession>A0AAJ0BFI9</accession>
<feature type="transmembrane region" description="Helical" evidence="13">
    <location>
        <begin position="155"/>
        <end position="175"/>
    </location>
</feature>